<comment type="caution">
    <text evidence="1">The sequence shown here is derived from an EMBL/GenBank/DDBJ whole genome shotgun (WGS) entry which is preliminary data.</text>
</comment>
<sequence length="197" mass="22784">MKDIQVLHKGKVYEGQVGYDHEEFMEITLHETDGFAAGDTAICFDFKRRLTMRVLHVSQSKVIMAPANAEVFHIQARPKKVYEELFGDEQSAVKSFKLNTFATINDDFKTTAVRITDVSQLGIGFEINDFSIKMHHVYNSMIICDDECIYPKLIVRYAHILEKTIRYGAELHSISQKDLNILRYYIVTQQFNQLMHA</sequence>
<proteinExistence type="predicted"/>
<name>A0A229ULG7_9BACL</name>
<reference evidence="1 2" key="1">
    <citation type="submission" date="2017-07" db="EMBL/GenBank/DDBJ databases">
        <title>Genome sequencing and assembly of Paenibacillus rigui.</title>
        <authorList>
            <person name="Mayilraj S."/>
        </authorList>
    </citation>
    <scope>NUCLEOTIDE SEQUENCE [LARGE SCALE GENOMIC DNA]</scope>
    <source>
        <strain evidence="1 2">JCM 16352</strain>
    </source>
</reference>
<evidence type="ECO:0008006" key="3">
    <source>
        <dbReference type="Google" id="ProtNLM"/>
    </source>
</evidence>
<dbReference type="RefSeq" id="WP_094016793.1">
    <property type="nucleotide sequence ID" value="NZ_NMQW01000033.1"/>
</dbReference>
<dbReference type="Proteomes" id="UP000215509">
    <property type="component" value="Unassembled WGS sequence"/>
</dbReference>
<evidence type="ECO:0000313" key="2">
    <source>
        <dbReference type="Proteomes" id="UP000215509"/>
    </source>
</evidence>
<dbReference type="AlphaFoldDB" id="A0A229ULG7"/>
<protein>
    <recommendedName>
        <fullName evidence="3">PilZ domain-containing protein</fullName>
    </recommendedName>
</protein>
<organism evidence="1 2">
    <name type="scientific">Paenibacillus rigui</name>
    <dbReference type="NCBI Taxonomy" id="554312"/>
    <lineage>
        <taxon>Bacteria</taxon>
        <taxon>Bacillati</taxon>
        <taxon>Bacillota</taxon>
        <taxon>Bacilli</taxon>
        <taxon>Bacillales</taxon>
        <taxon>Paenibacillaceae</taxon>
        <taxon>Paenibacillus</taxon>
    </lineage>
</organism>
<dbReference type="EMBL" id="NMQW01000033">
    <property type="protein sequence ID" value="OXM84221.1"/>
    <property type="molecule type" value="Genomic_DNA"/>
</dbReference>
<dbReference type="OrthoDB" id="2580362at2"/>
<accession>A0A229ULG7</accession>
<keyword evidence="2" id="KW-1185">Reference proteome</keyword>
<evidence type="ECO:0000313" key="1">
    <source>
        <dbReference type="EMBL" id="OXM84221.1"/>
    </source>
</evidence>
<gene>
    <name evidence="1" type="ORF">CF651_20765</name>
</gene>
<dbReference type="Gene3D" id="2.40.10.220">
    <property type="entry name" value="predicted glycosyltransferase like domains"/>
    <property type="match status" value="1"/>
</dbReference>